<dbReference type="PROSITE" id="PS51724">
    <property type="entry name" value="SPOR"/>
    <property type="match status" value="1"/>
</dbReference>
<accession>A0ABP3R2B1</accession>
<feature type="transmembrane region" description="Helical" evidence="2">
    <location>
        <begin position="78"/>
        <end position="101"/>
    </location>
</feature>
<dbReference type="RefSeq" id="WP_343812242.1">
    <property type="nucleotide sequence ID" value="NZ_BAAADS010000012.1"/>
</dbReference>
<evidence type="ECO:0000256" key="2">
    <source>
        <dbReference type="SAM" id="Phobius"/>
    </source>
</evidence>
<comment type="caution">
    <text evidence="4">The sequence shown here is derived from an EMBL/GenBank/DDBJ whole genome shotgun (WGS) entry which is preliminary data.</text>
</comment>
<evidence type="ECO:0000256" key="1">
    <source>
        <dbReference type="SAM" id="MobiDB-lite"/>
    </source>
</evidence>
<proteinExistence type="predicted"/>
<dbReference type="InterPro" id="IPR036680">
    <property type="entry name" value="SPOR-like_sf"/>
</dbReference>
<keyword evidence="2" id="KW-0812">Transmembrane</keyword>
<protein>
    <recommendedName>
        <fullName evidence="3">SPOR domain-containing protein</fullName>
    </recommendedName>
</protein>
<keyword evidence="5" id="KW-1185">Reference proteome</keyword>
<name>A0ABP3R2B1_9BACI</name>
<keyword evidence="2" id="KW-1133">Transmembrane helix</keyword>
<evidence type="ECO:0000313" key="4">
    <source>
        <dbReference type="EMBL" id="GAA0601482.1"/>
    </source>
</evidence>
<feature type="region of interest" description="Disordered" evidence="1">
    <location>
        <begin position="17"/>
        <end position="48"/>
    </location>
</feature>
<dbReference type="SUPFAM" id="SSF110997">
    <property type="entry name" value="Sporulation related repeat"/>
    <property type="match status" value="1"/>
</dbReference>
<dbReference type="InterPro" id="IPR007730">
    <property type="entry name" value="SPOR-like_dom"/>
</dbReference>
<dbReference type="Proteomes" id="UP001500866">
    <property type="component" value="Unassembled WGS sequence"/>
</dbReference>
<evidence type="ECO:0000313" key="5">
    <source>
        <dbReference type="Proteomes" id="UP001500866"/>
    </source>
</evidence>
<organism evidence="4 5">
    <name type="scientific">Virgibacillus siamensis</name>
    <dbReference type="NCBI Taxonomy" id="480071"/>
    <lineage>
        <taxon>Bacteria</taxon>
        <taxon>Bacillati</taxon>
        <taxon>Bacillota</taxon>
        <taxon>Bacilli</taxon>
        <taxon>Bacillales</taxon>
        <taxon>Bacillaceae</taxon>
        <taxon>Virgibacillus</taxon>
    </lineage>
</organism>
<dbReference type="Pfam" id="PF05036">
    <property type="entry name" value="SPOR"/>
    <property type="match status" value="1"/>
</dbReference>
<sequence>MGKDKPIIIWMNGKKTRMARKDNSAENETDRQLHKKYAAAASEDSDEADQIPALVRKQTPEHGHFFQHKNKFSAFKPLLIAIFSALLIGTGMGIFMLNMFVDIDNSLAQQNDGNSMHGLAAGDNENGSESADTAGTVETVKPISAYVLQAGVFSDKENARVMAESFKEAGFAAMIWKKDSQYFVFSGIASSESEGEQIAEKLKSNNLEVYVKKWTTDEFKITMSDSTADWLHKFRQQWNSSVEALSTGKTVSTAKWNDLMAAGPDNKSAVGKFVQQAGKNLDSLSDGDWGGHAAMLRLWEGLASLPQ</sequence>
<dbReference type="Gene3D" id="3.30.70.1070">
    <property type="entry name" value="Sporulation related repeat"/>
    <property type="match status" value="1"/>
</dbReference>
<gene>
    <name evidence="4" type="ORF">GCM10009001_17820</name>
</gene>
<reference evidence="5" key="1">
    <citation type="journal article" date="2019" name="Int. J. Syst. Evol. Microbiol.">
        <title>The Global Catalogue of Microorganisms (GCM) 10K type strain sequencing project: providing services to taxonomists for standard genome sequencing and annotation.</title>
        <authorList>
            <consortium name="The Broad Institute Genomics Platform"/>
            <consortium name="The Broad Institute Genome Sequencing Center for Infectious Disease"/>
            <person name="Wu L."/>
            <person name="Ma J."/>
        </authorList>
    </citation>
    <scope>NUCLEOTIDE SEQUENCE [LARGE SCALE GENOMIC DNA]</scope>
    <source>
        <strain evidence="5">JCM 15395</strain>
    </source>
</reference>
<dbReference type="EMBL" id="BAAADS010000012">
    <property type="protein sequence ID" value="GAA0601482.1"/>
    <property type="molecule type" value="Genomic_DNA"/>
</dbReference>
<feature type="domain" description="SPOR" evidence="3">
    <location>
        <begin position="140"/>
        <end position="217"/>
    </location>
</feature>
<feature type="compositionally biased region" description="Basic and acidic residues" evidence="1">
    <location>
        <begin position="19"/>
        <end position="32"/>
    </location>
</feature>
<evidence type="ECO:0000259" key="3">
    <source>
        <dbReference type="PROSITE" id="PS51724"/>
    </source>
</evidence>
<keyword evidence="2" id="KW-0472">Membrane</keyword>